<keyword evidence="2" id="KW-0812">Transmembrane</keyword>
<dbReference type="Proteomes" id="UP000015105">
    <property type="component" value="Chromosome 7D"/>
</dbReference>
<sequence>MMEAHMEQALREGVTEAERAALEGTVRAHHTSRPPPAPSASRSWTTTATSSASASSAGSTASATTAPSPPSPSSSRAPTASSSSPTSSTCPRATPRRTPGCSPTPSSSSTSRSSPPSPRSPPRRLAPGGGTRRDEEIAPGGSWWDRVTWRSGGGGRTAPRAVVSWSSTLLFRPPFPFPFLFVFFAPFSVGVEKSLRREQAASFSCVLSSSLFFSVAAVCAISEFLMAGDSDA</sequence>
<reference evidence="4" key="2">
    <citation type="journal article" date="2017" name="Nat. Plants">
        <title>The Aegilops tauschii genome reveals multiple impacts of transposons.</title>
        <authorList>
            <person name="Zhao G."/>
            <person name="Zou C."/>
            <person name="Li K."/>
            <person name="Wang K."/>
            <person name="Li T."/>
            <person name="Gao L."/>
            <person name="Zhang X."/>
            <person name="Wang H."/>
            <person name="Yang Z."/>
            <person name="Liu X."/>
            <person name="Jiang W."/>
            <person name="Mao L."/>
            <person name="Kong X."/>
            <person name="Jiao Y."/>
            <person name="Jia J."/>
        </authorList>
    </citation>
    <scope>NUCLEOTIDE SEQUENCE [LARGE SCALE GENOMIC DNA]</scope>
    <source>
        <strain evidence="4">cv. AL8/78</strain>
    </source>
</reference>
<protein>
    <submittedName>
        <fullName evidence="3">Uncharacterized protein</fullName>
    </submittedName>
</protein>
<reference evidence="4" key="1">
    <citation type="journal article" date="2014" name="Science">
        <title>Ancient hybridizations among the ancestral genomes of bread wheat.</title>
        <authorList>
            <consortium name="International Wheat Genome Sequencing Consortium,"/>
            <person name="Marcussen T."/>
            <person name="Sandve S.R."/>
            <person name="Heier L."/>
            <person name="Spannagl M."/>
            <person name="Pfeifer M."/>
            <person name="Jakobsen K.S."/>
            <person name="Wulff B.B."/>
            <person name="Steuernagel B."/>
            <person name="Mayer K.F."/>
            <person name="Olsen O.A."/>
        </authorList>
    </citation>
    <scope>NUCLEOTIDE SEQUENCE [LARGE SCALE GENOMIC DNA]</scope>
    <source>
        <strain evidence="4">cv. AL8/78</strain>
    </source>
</reference>
<evidence type="ECO:0000256" key="2">
    <source>
        <dbReference type="SAM" id="Phobius"/>
    </source>
</evidence>
<proteinExistence type="predicted"/>
<evidence type="ECO:0000256" key="1">
    <source>
        <dbReference type="SAM" id="MobiDB-lite"/>
    </source>
</evidence>
<keyword evidence="2" id="KW-0472">Membrane</keyword>
<reference evidence="3" key="4">
    <citation type="submission" date="2019-03" db="UniProtKB">
        <authorList>
            <consortium name="EnsemblPlants"/>
        </authorList>
    </citation>
    <scope>IDENTIFICATION</scope>
</reference>
<keyword evidence="2" id="KW-1133">Transmembrane helix</keyword>
<feature type="transmembrane region" description="Helical" evidence="2">
    <location>
        <begin position="203"/>
        <end position="227"/>
    </location>
</feature>
<organism evidence="3 4">
    <name type="scientific">Aegilops tauschii subsp. strangulata</name>
    <name type="common">Goatgrass</name>
    <dbReference type="NCBI Taxonomy" id="200361"/>
    <lineage>
        <taxon>Eukaryota</taxon>
        <taxon>Viridiplantae</taxon>
        <taxon>Streptophyta</taxon>
        <taxon>Embryophyta</taxon>
        <taxon>Tracheophyta</taxon>
        <taxon>Spermatophyta</taxon>
        <taxon>Magnoliopsida</taxon>
        <taxon>Liliopsida</taxon>
        <taxon>Poales</taxon>
        <taxon>Poaceae</taxon>
        <taxon>BOP clade</taxon>
        <taxon>Pooideae</taxon>
        <taxon>Triticodae</taxon>
        <taxon>Triticeae</taxon>
        <taxon>Triticinae</taxon>
        <taxon>Aegilops</taxon>
    </lineage>
</organism>
<feature type="compositionally biased region" description="Basic and acidic residues" evidence="1">
    <location>
        <begin position="1"/>
        <end position="21"/>
    </location>
</feature>
<evidence type="ECO:0000313" key="3">
    <source>
        <dbReference type="EnsemblPlants" id="AET7Gv20904600.2"/>
    </source>
</evidence>
<feature type="transmembrane region" description="Helical" evidence="2">
    <location>
        <begin position="175"/>
        <end position="191"/>
    </location>
</feature>
<accession>A0A453SDR7</accession>
<dbReference type="Gramene" id="AET7Gv20904600.2">
    <property type="protein sequence ID" value="AET7Gv20904600.2"/>
    <property type="gene ID" value="AET7Gv20904600"/>
</dbReference>
<reference evidence="3" key="3">
    <citation type="journal article" date="2017" name="Nature">
        <title>Genome sequence of the progenitor of the wheat D genome Aegilops tauschii.</title>
        <authorList>
            <person name="Luo M.C."/>
            <person name="Gu Y.Q."/>
            <person name="Puiu D."/>
            <person name="Wang H."/>
            <person name="Twardziok S.O."/>
            <person name="Deal K.R."/>
            <person name="Huo N."/>
            <person name="Zhu T."/>
            <person name="Wang L."/>
            <person name="Wang Y."/>
            <person name="McGuire P.E."/>
            <person name="Liu S."/>
            <person name="Long H."/>
            <person name="Ramasamy R.K."/>
            <person name="Rodriguez J.C."/>
            <person name="Van S.L."/>
            <person name="Yuan L."/>
            <person name="Wang Z."/>
            <person name="Xia Z."/>
            <person name="Xiao L."/>
            <person name="Anderson O.D."/>
            <person name="Ouyang S."/>
            <person name="Liang Y."/>
            <person name="Zimin A.V."/>
            <person name="Pertea G."/>
            <person name="Qi P."/>
            <person name="Bennetzen J.L."/>
            <person name="Dai X."/>
            <person name="Dawson M.W."/>
            <person name="Muller H.G."/>
            <person name="Kugler K."/>
            <person name="Rivarola-Duarte L."/>
            <person name="Spannagl M."/>
            <person name="Mayer K.F.X."/>
            <person name="Lu F.H."/>
            <person name="Bevan M.W."/>
            <person name="Leroy P."/>
            <person name="Li P."/>
            <person name="You F.M."/>
            <person name="Sun Q."/>
            <person name="Liu Z."/>
            <person name="Lyons E."/>
            <person name="Wicker T."/>
            <person name="Salzberg S.L."/>
            <person name="Devos K.M."/>
            <person name="Dvorak J."/>
        </authorList>
    </citation>
    <scope>NUCLEOTIDE SEQUENCE [LARGE SCALE GENOMIC DNA]</scope>
    <source>
        <strain evidence="3">cv. AL8/78</strain>
    </source>
</reference>
<name>A0A453SDR7_AEGTS</name>
<feature type="compositionally biased region" description="Low complexity" evidence="1">
    <location>
        <begin position="39"/>
        <end position="66"/>
    </location>
</feature>
<reference evidence="3" key="5">
    <citation type="journal article" date="2021" name="G3 (Bethesda)">
        <title>Aegilops tauschii genome assembly Aet v5.0 features greater sequence contiguity and improved annotation.</title>
        <authorList>
            <person name="Wang L."/>
            <person name="Zhu T."/>
            <person name="Rodriguez J.C."/>
            <person name="Deal K.R."/>
            <person name="Dubcovsky J."/>
            <person name="McGuire P.E."/>
            <person name="Lux T."/>
            <person name="Spannagl M."/>
            <person name="Mayer K.F.X."/>
            <person name="Baldrich P."/>
            <person name="Meyers B.C."/>
            <person name="Huo N."/>
            <person name="Gu Y.Q."/>
            <person name="Zhou H."/>
            <person name="Devos K.M."/>
            <person name="Bennetzen J.L."/>
            <person name="Unver T."/>
            <person name="Budak H."/>
            <person name="Gulick P.J."/>
            <person name="Galiba G."/>
            <person name="Kalapos B."/>
            <person name="Nelson D.R."/>
            <person name="Li P."/>
            <person name="You F.M."/>
            <person name="Luo M.C."/>
            <person name="Dvorak J."/>
        </authorList>
    </citation>
    <scope>NUCLEOTIDE SEQUENCE [LARGE SCALE GENOMIC DNA]</scope>
    <source>
        <strain evidence="3">cv. AL8/78</strain>
    </source>
</reference>
<feature type="region of interest" description="Disordered" evidence="1">
    <location>
        <begin position="1"/>
        <end position="156"/>
    </location>
</feature>
<dbReference type="AlphaFoldDB" id="A0A453SDR7"/>
<feature type="compositionally biased region" description="Low complexity" evidence="1">
    <location>
        <begin position="73"/>
        <end position="114"/>
    </location>
</feature>
<dbReference type="EnsemblPlants" id="AET7Gv20904600.2">
    <property type="protein sequence ID" value="AET7Gv20904600.2"/>
    <property type="gene ID" value="AET7Gv20904600"/>
</dbReference>
<evidence type="ECO:0000313" key="4">
    <source>
        <dbReference type="Proteomes" id="UP000015105"/>
    </source>
</evidence>
<keyword evidence="4" id="KW-1185">Reference proteome</keyword>